<dbReference type="EMBL" id="LR738855">
    <property type="protein sequence ID" value="VZH86191.1"/>
    <property type="molecule type" value="Genomic_DNA"/>
</dbReference>
<dbReference type="AlphaFoldDB" id="A0A6I8MIV4"/>
<dbReference type="SUPFAM" id="SSF50494">
    <property type="entry name" value="Trypsin-like serine proteases"/>
    <property type="match status" value="1"/>
</dbReference>
<protein>
    <recommendedName>
        <fullName evidence="5">Peptidase S1 domain-containing protein</fullName>
    </recommendedName>
</protein>
<feature type="chain" id="PRO_5026346820" description="Peptidase S1 domain-containing protein" evidence="2">
    <location>
        <begin position="23"/>
        <end position="377"/>
    </location>
</feature>
<organism evidence="3 4">
    <name type="scientific">Corynebacterium rouxii</name>
    <dbReference type="NCBI Taxonomy" id="2719119"/>
    <lineage>
        <taxon>Bacteria</taxon>
        <taxon>Bacillati</taxon>
        <taxon>Actinomycetota</taxon>
        <taxon>Actinomycetes</taxon>
        <taxon>Mycobacteriales</taxon>
        <taxon>Corynebacteriaceae</taxon>
        <taxon>Corynebacterium</taxon>
    </lineage>
</organism>
<accession>A0A6I8MIV4</accession>
<evidence type="ECO:0000256" key="2">
    <source>
        <dbReference type="SAM" id="SignalP"/>
    </source>
</evidence>
<sequence length="377" mass="41835">MRRSLIAIVAASSVTFALPAHAQRAPEPTHIPGVAVDQGDSLLVRADGNMLGVCTVGFVDTENNRVWTDAHCGENGAAVMDNFQNPIGTLHHVYPSEWKQLQNIQGTEWSVNNRASDVAYVEIDDPAVLGQNYFSQNTIARTPAVGDNLCNYGGRTDRVACTPITNINGPVVITADNGSDHGDSGGPAWIEGKGYVGQLLGSDVIWRSDVGDFTTTVFRKIADQEINSPIDLSRSLPFYDFDVQKLRNSPVTTPASAADIMRAKAVRDREERETMQRYWSGEELTPKREQAREDRANLDAREAELEGQVSREADPEKKQELERDLENTRATKEVVEEYEVIIDGAEGMTEDEENAFREFFRGLPSSWLQEFLGAFRR</sequence>
<name>A0A6I8MIV4_9CORY</name>
<dbReference type="InterPro" id="IPR043504">
    <property type="entry name" value="Peptidase_S1_PA_chymotrypsin"/>
</dbReference>
<gene>
    <name evidence="3" type="ORF">FRC0190_02119</name>
</gene>
<dbReference type="Proteomes" id="UP000423525">
    <property type="component" value="Chromosome"/>
</dbReference>
<proteinExistence type="predicted"/>
<evidence type="ECO:0000256" key="1">
    <source>
        <dbReference type="SAM" id="MobiDB-lite"/>
    </source>
</evidence>
<feature type="signal peptide" evidence="2">
    <location>
        <begin position="1"/>
        <end position="22"/>
    </location>
</feature>
<dbReference type="InterPro" id="IPR009003">
    <property type="entry name" value="Peptidase_S1_PA"/>
</dbReference>
<dbReference type="Gene3D" id="2.40.10.10">
    <property type="entry name" value="Trypsin-like serine proteases"/>
    <property type="match status" value="2"/>
</dbReference>
<dbReference type="RefSeq" id="WP_155874213.1">
    <property type="nucleotide sequence ID" value="NZ_LR738855.1"/>
</dbReference>
<dbReference type="KEGG" id="crf:FRC0190_02119"/>
<evidence type="ECO:0000313" key="3">
    <source>
        <dbReference type="EMBL" id="VZH86191.1"/>
    </source>
</evidence>
<feature type="region of interest" description="Disordered" evidence="1">
    <location>
        <begin position="303"/>
        <end position="324"/>
    </location>
</feature>
<keyword evidence="2" id="KW-0732">Signal</keyword>
<evidence type="ECO:0008006" key="5">
    <source>
        <dbReference type="Google" id="ProtNLM"/>
    </source>
</evidence>
<reference evidence="3 4" key="1">
    <citation type="submission" date="2019-11" db="EMBL/GenBank/DDBJ databases">
        <authorList>
            <person name="Brisse S."/>
        </authorList>
    </citation>
    <scope>NUCLEOTIDE SEQUENCE [LARGE SCALE GENOMIC DNA]</scope>
    <source>
        <strain evidence="3">FRC0190</strain>
    </source>
</reference>
<evidence type="ECO:0000313" key="4">
    <source>
        <dbReference type="Proteomes" id="UP000423525"/>
    </source>
</evidence>